<protein>
    <submittedName>
        <fullName evidence="1">Uncharacterized protein</fullName>
    </submittedName>
</protein>
<feature type="non-terminal residue" evidence="1">
    <location>
        <position position="1"/>
    </location>
</feature>
<sequence>VEAGPLRVPRHQMVPSIQGIPVREHKVSQWAKVGAQGRARSLEMGGAQALVHNLGKVGLLAE</sequence>
<gene>
    <name evidence="1" type="ORF">Tci_902893</name>
</gene>
<organism evidence="1">
    <name type="scientific">Tanacetum cinerariifolium</name>
    <name type="common">Dalmatian daisy</name>
    <name type="synonym">Chrysanthemum cinerariifolium</name>
    <dbReference type="NCBI Taxonomy" id="118510"/>
    <lineage>
        <taxon>Eukaryota</taxon>
        <taxon>Viridiplantae</taxon>
        <taxon>Streptophyta</taxon>
        <taxon>Embryophyta</taxon>
        <taxon>Tracheophyta</taxon>
        <taxon>Spermatophyta</taxon>
        <taxon>Magnoliopsida</taxon>
        <taxon>eudicotyledons</taxon>
        <taxon>Gunneridae</taxon>
        <taxon>Pentapetalae</taxon>
        <taxon>asterids</taxon>
        <taxon>campanulids</taxon>
        <taxon>Asterales</taxon>
        <taxon>Asteraceae</taxon>
        <taxon>Asteroideae</taxon>
        <taxon>Anthemideae</taxon>
        <taxon>Anthemidinae</taxon>
        <taxon>Tanacetum</taxon>
    </lineage>
</organism>
<dbReference type="AlphaFoldDB" id="A0A699VGM8"/>
<proteinExistence type="predicted"/>
<reference evidence="1" key="1">
    <citation type="journal article" date="2019" name="Sci. Rep.">
        <title>Draft genome of Tanacetum cinerariifolium, the natural source of mosquito coil.</title>
        <authorList>
            <person name="Yamashiro T."/>
            <person name="Shiraishi A."/>
            <person name="Satake H."/>
            <person name="Nakayama K."/>
        </authorList>
    </citation>
    <scope>NUCLEOTIDE SEQUENCE</scope>
</reference>
<comment type="caution">
    <text evidence="1">The sequence shown here is derived from an EMBL/GenBank/DDBJ whole genome shotgun (WGS) entry which is preliminary data.</text>
</comment>
<dbReference type="EMBL" id="BKCJ011408840">
    <property type="protein sequence ID" value="GFD30924.1"/>
    <property type="molecule type" value="Genomic_DNA"/>
</dbReference>
<name>A0A699VGM8_TANCI</name>
<accession>A0A699VGM8</accession>
<evidence type="ECO:0000313" key="1">
    <source>
        <dbReference type="EMBL" id="GFD30924.1"/>
    </source>
</evidence>